<protein>
    <submittedName>
        <fullName evidence="2">Uncharacterized protein</fullName>
    </submittedName>
</protein>
<dbReference type="OrthoDB" id="1714218at2759"/>
<evidence type="ECO:0000313" key="2">
    <source>
        <dbReference type="EMBL" id="MQL78691.1"/>
    </source>
</evidence>
<keyword evidence="3" id="KW-1185">Reference proteome</keyword>
<feature type="compositionally biased region" description="Basic residues" evidence="1">
    <location>
        <begin position="75"/>
        <end position="88"/>
    </location>
</feature>
<dbReference type="EMBL" id="NMUH01000413">
    <property type="protein sequence ID" value="MQL78691.1"/>
    <property type="molecule type" value="Genomic_DNA"/>
</dbReference>
<dbReference type="AlphaFoldDB" id="A0A843U592"/>
<feature type="compositionally biased region" description="Basic residues" evidence="1">
    <location>
        <begin position="207"/>
        <end position="217"/>
    </location>
</feature>
<feature type="compositionally biased region" description="Polar residues" evidence="1">
    <location>
        <begin position="45"/>
        <end position="56"/>
    </location>
</feature>
<comment type="caution">
    <text evidence="2">The sequence shown here is derived from an EMBL/GenBank/DDBJ whole genome shotgun (WGS) entry which is preliminary data.</text>
</comment>
<feature type="region of interest" description="Disordered" evidence="1">
    <location>
        <begin position="174"/>
        <end position="217"/>
    </location>
</feature>
<feature type="compositionally biased region" description="Basic and acidic residues" evidence="1">
    <location>
        <begin position="96"/>
        <end position="108"/>
    </location>
</feature>
<evidence type="ECO:0000313" key="3">
    <source>
        <dbReference type="Proteomes" id="UP000652761"/>
    </source>
</evidence>
<reference evidence="2" key="1">
    <citation type="submission" date="2017-07" db="EMBL/GenBank/DDBJ databases">
        <title>Taro Niue Genome Assembly and Annotation.</title>
        <authorList>
            <person name="Atibalentja N."/>
            <person name="Keating K."/>
            <person name="Fields C.J."/>
        </authorList>
    </citation>
    <scope>NUCLEOTIDE SEQUENCE</scope>
    <source>
        <strain evidence="2">Niue_2</strain>
        <tissue evidence="2">Leaf</tissue>
    </source>
</reference>
<name>A0A843U592_COLES</name>
<evidence type="ECO:0000256" key="1">
    <source>
        <dbReference type="SAM" id="MobiDB-lite"/>
    </source>
</evidence>
<sequence>MHPSSSLQSPRRRRPRSANVLHKPRKRITIGRMPQRGRELRRKISNQSTMQTQGTNLHKPPKLLSSKLTTEHRQQRARGRRVPAKRGRNGAALRPEQLKPRPSERDGAGRVSTVPTARRQKCMLLSELSRDRGGRRFLIQNATVTSVAFRRRWLEASRTQPRAFDSQEGEGCYTLSVLSPPSQPPSPRRVLPLPLSTIAPTPSRPSLSRHRPNPTSKRRAAAGFFSALWSRTLLCSARQTLCCASSSGAAQWEATEQRLHGFSNGSRQQRSRGGFSPLLASPPPFWVPSSPLRRPLLVGSCPVRRGGTANLVLEQILSALIKFVDLKLQHQHNFVSSQHVHLWNTVKDELRKNWLCKRCQTLSAKLRCVWSTFSCVALTLKILYQLSTECAHVFREYLLEATTEASVAYNKVV</sequence>
<feature type="compositionally biased region" description="Basic residues" evidence="1">
    <location>
        <begin position="10"/>
        <end position="29"/>
    </location>
</feature>
<accession>A0A843U592</accession>
<proteinExistence type="predicted"/>
<organism evidence="2 3">
    <name type="scientific">Colocasia esculenta</name>
    <name type="common">Wild taro</name>
    <name type="synonym">Arum esculentum</name>
    <dbReference type="NCBI Taxonomy" id="4460"/>
    <lineage>
        <taxon>Eukaryota</taxon>
        <taxon>Viridiplantae</taxon>
        <taxon>Streptophyta</taxon>
        <taxon>Embryophyta</taxon>
        <taxon>Tracheophyta</taxon>
        <taxon>Spermatophyta</taxon>
        <taxon>Magnoliopsida</taxon>
        <taxon>Liliopsida</taxon>
        <taxon>Araceae</taxon>
        <taxon>Aroideae</taxon>
        <taxon>Colocasieae</taxon>
        <taxon>Colocasia</taxon>
    </lineage>
</organism>
<dbReference type="Proteomes" id="UP000652761">
    <property type="component" value="Unassembled WGS sequence"/>
</dbReference>
<gene>
    <name evidence="2" type="ORF">Taro_011113</name>
</gene>
<feature type="region of interest" description="Disordered" evidence="1">
    <location>
        <begin position="1"/>
        <end position="114"/>
    </location>
</feature>